<dbReference type="SMART" id="SM00256">
    <property type="entry name" value="FBOX"/>
    <property type="match status" value="1"/>
</dbReference>
<evidence type="ECO:0000313" key="3">
    <source>
        <dbReference type="Proteomes" id="UP000053593"/>
    </source>
</evidence>
<dbReference type="OrthoDB" id="3226064at2759"/>
<dbReference type="InterPro" id="IPR001810">
    <property type="entry name" value="F-box_dom"/>
</dbReference>
<dbReference type="Gene3D" id="1.20.1280.50">
    <property type="match status" value="1"/>
</dbReference>
<dbReference type="AlphaFoldDB" id="A0A0D0CGL8"/>
<dbReference type="EMBL" id="KN834770">
    <property type="protein sequence ID" value="KIK61784.1"/>
    <property type="molecule type" value="Genomic_DNA"/>
</dbReference>
<keyword evidence="3" id="KW-1185">Reference proteome</keyword>
<dbReference type="InterPro" id="IPR036047">
    <property type="entry name" value="F-box-like_dom_sf"/>
</dbReference>
<dbReference type="PROSITE" id="PS50181">
    <property type="entry name" value="FBOX"/>
    <property type="match status" value="1"/>
</dbReference>
<accession>A0A0D0CGL8</accession>
<evidence type="ECO:0000313" key="2">
    <source>
        <dbReference type="EMBL" id="KIK61784.1"/>
    </source>
</evidence>
<gene>
    <name evidence="2" type="ORF">GYMLUDRAFT_224887</name>
</gene>
<sequence>MGPLDDLPVETIEEILLHLDPLDVSKMSLTCRFFYDVIYNAPDQHLWRALYLAQPLDDPTRCVSQNGKKRRTEVEFNWKAELQAIIRARTVLEDVSICKPHERITILRTLLNMVSWVPPLNSYSDMIDNLSQNLLYVTALTRGGVFLDPEKLGLPADDPKFAEEEAQLRARLHTLIGVTPSDHHHSAHLAARACVYLFRNYNWGNEFGPFLPSSAEGGGVGKVNWIHIKHIHHVITMHLIEFAEEGQVFQVVIYPLSFPYTQIVIPDGIDLDQEEDWAGVNGVWLVSFCFVDHSLLLRYNNIVDSDTGEPRTSLLTGPDFQEMFRSMQVTLKVTKTREDPNHPGRPQIYFIGVVAEPSTSVINGYVCMTDDDYIRWHFVSGEQGQAIWSSEGVQIGGIRSSYGVLGTWTTIFHDDDDPVGPFWLRKPPLAVEAAVPVNPET</sequence>
<protein>
    <recommendedName>
        <fullName evidence="1">F-box domain-containing protein</fullName>
    </recommendedName>
</protein>
<organism evidence="2 3">
    <name type="scientific">Collybiopsis luxurians FD-317 M1</name>
    <dbReference type="NCBI Taxonomy" id="944289"/>
    <lineage>
        <taxon>Eukaryota</taxon>
        <taxon>Fungi</taxon>
        <taxon>Dikarya</taxon>
        <taxon>Basidiomycota</taxon>
        <taxon>Agaricomycotina</taxon>
        <taxon>Agaricomycetes</taxon>
        <taxon>Agaricomycetidae</taxon>
        <taxon>Agaricales</taxon>
        <taxon>Marasmiineae</taxon>
        <taxon>Omphalotaceae</taxon>
        <taxon>Collybiopsis</taxon>
        <taxon>Collybiopsis luxurians</taxon>
    </lineage>
</organism>
<proteinExistence type="predicted"/>
<feature type="domain" description="F-box" evidence="1">
    <location>
        <begin position="1"/>
        <end position="50"/>
    </location>
</feature>
<reference evidence="2 3" key="1">
    <citation type="submission" date="2014-04" db="EMBL/GenBank/DDBJ databases">
        <title>Evolutionary Origins and Diversification of the Mycorrhizal Mutualists.</title>
        <authorList>
            <consortium name="DOE Joint Genome Institute"/>
            <consortium name="Mycorrhizal Genomics Consortium"/>
            <person name="Kohler A."/>
            <person name="Kuo A."/>
            <person name="Nagy L.G."/>
            <person name="Floudas D."/>
            <person name="Copeland A."/>
            <person name="Barry K.W."/>
            <person name="Cichocki N."/>
            <person name="Veneault-Fourrey C."/>
            <person name="LaButti K."/>
            <person name="Lindquist E.A."/>
            <person name="Lipzen A."/>
            <person name="Lundell T."/>
            <person name="Morin E."/>
            <person name="Murat C."/>
            <person name="Riley R."/>
            <person name="Ohm R."/>
            <person name="Sun H."/>
            <person name="Tunlid A."/>
            <person name="Henrissat B."/>
            <person name="Grigoriev I.V."/>
            <person name="Hibbett D.S."/>
            <person name="Martin F."/>
        </authorList>
    </citation>
    <scope>NUCLEOTIDE SEQUENCE [LARGE SCALE GENOMIC DNA]</scope>
    <source>
        <strain evidence="2 3">FD-317 M1</strain>
    </source>
</reference>
<evidence type="ECO:0000259" key="1">
    <source>
        <dbReference type="PROSITE" id="PS50181"/>
    </source>
</evidence>
<dbReference type="Pfam" id="PF12937">
    <property type="entry name" value="F-box-like"/>
    <property type="match status" value="1"/>
</dbReference>
<name>A0A0D0CGL8_9AGAR</name>
<dbReference type="SUPFAM" id="SSF81383">
    <property type="entry name" value="F-box domain"/>
    <property type="match status" value="1"/>
</dbReference>
<dbReference type="HOGENOM" id="CLU_019366_1_0_1"/>
<dbReference type="Proteomes" id="UP000053593">
    <property type="component" value="Unassembled WGS sequence"/>
</dbReference>